<keyword evidence="2" id="KW-0472">Membrane</keyword>
<evidence type="ECO:0000313" key="4">
    <source>
        <dbReference type="Proteomes" id="UP000736335"/>
    </source>
</evidence>
<gene>
    <name evidence="3" type="ORF">BJ322DRAFT_1079415</name>
</gene>
<evidence type="ECO:0000256" key="1">
    <source>
        <dbReference type="SAM" id="MobiDB-lite"/>
    </source>
</evidence>
<reference evidence="3" key="1">
    <citation type="journal article" date="2020" name="Nat. Commun.">
        <title>Large-scale genome sequencing of mycorrhizal fungi provides insights into the early evolution of symbiotic traits.</title>
        <authorList>
            <person name="Miyauchi S."/>
            <person name="Kiss E."/>
            <person name="Kuo A."/>
            <person name="Drula E."/>
            <person name="Kohler A."/>
            <person name="Sanchez-Garcia M."/>
            <person name="Morin E."/>
            <person name="Andreopoulos B."/>
            <person name="Barry K.W."/>
            <person name="Bonito G."/>
            <person name="Buee M."/>
            <person name="Carver A."/>
            <person name="Chen C."/>
            <person name="Cichocki N."/>
            <person name="Clum A."/>
            <person name="Culley D."/>
            <person name="Crous P.W."/>
            <person name="Fauchery L."/>
            <person name="Girlanda M."/>
            <person name="Hayes R.D."/>
            <person name="Keri Z."/>
            <person name="LaButti K."/>
            <person name="Lipzen A."/>
            <person name="Lombard V."/>
            <person name="Magnuson J."/>
            <person name="Maillard F."/>
            <person name="Murat C."/>
            <person name="Nolan M."/>
            <person name="Ohm R.A."/>
            <person name="Pangilinan J."/>
            <person name="Pereira M.F."/>
            <person name="Perotto S."/>
            <person name="Peter M."/>
            <person name="Pfister S."/>
            <person name="Riley R."/>
            <person name="Sitrit Y."/>
            <person name="Stielow J.B."/>
            <person name="Szollosi G."/>
            <person name="Zifcakova L."/>
            <person name="Stursova M."/>
            <person name="Spatafora J.W."/>
            <person name="Tedersoo L."/>
            <person name="Vaario L.M."/>
            <person name="Yamada A."/>
            <person name="Yan M."/>
            <person name="Wang P."/>
            <person name="Xu J."/>
            <person name="Bruns T."/>
            <person name="Baldrian P."/>
            <person name="Vilgalys R."/>
            <person name="Dunand C."/>
            <person name="Henrissat B."/>
            <person name="Grigoriev I.V."/>
            <person name="Hibbett D."/>
            <person name="Nagy L.G."/>
            <person name="Martin F.M."/>
        </authorList>
    </citation>
    <scope>NUCLEOTIDE SEQUENCE</scope>
    <source>
        <strain evidence="3">UH-Tt-Lm1</strain>
    </source>
</reference>
<keyword evidence="2" id="KW-1133">Transmembrane helix</keyword>
<evidence type="ECO:0008006" key="5">
    <source>
        <dbReference type="Google" id="ProtNLM"/>
    </source>
</evidence>
<feature type="region of interest" description="Disordered" evidence="1">
    <location>
        <begin position="216"/>
        <end position="292"/>
    </location>
</feature>
<accession>A0A9P6H7Y2</accession>
<protein>
    <recommendedName>
        <fullName evidence="5">Transmembrane protein</fullName>
    </recommendedName>
</protein>
<reference evidence="3" key="2">
    <citation type="submission" date="2020-11" db="EMBL/GenBank/DDBJ databases">
        <authorList>
            <consortium name="DOE Joint Genome Institute"/>
            <person name="Kuo A."/>
            <person name="Miyauchi S."/>
            <person name="Kiss E."/>
            <person name="Drula E."/>
            <person name="Kohler A."/>
            <person name="Sanchez-Garcia M."/>
            <person name="Andreopoulos B."/>
            <person name="Barry K.W."/>
            <person name="Bonito G."/>
            <person name="Buee M."/>
            <person name="Carver A."/>
            <person name="Chen C."/>
            <person name="Cichocki N."/>
            <person name="Clum A."/>
            <person name="Culley D."/>
            <person name="Crous P.W."/>
            <person name="Fauchery L."/>
            <person name="Girlanda M."/>
            <person name="Hayes R."/>
            <person name="Keri Z."/>
            <person name="Labutti K."/>
            <person name="Lipzen A."/>
            <person name="Lombard V."/>
            <person name="Magnuson J."/>
            <person name="Maillard F."/>
            <person name="Morin E."/>
            <person name="Murat C."/>
            <person name="Nolan M."/>
            <person name="Ohm R."/>
            <person name="Pangilinan J."/>
            <person name="Pereira M."/>
            <person name="Perotto S."/>
            <person name="Peter M."/>
            <person name="Riley R."/>
            <person name="Sitrit Y."/>
            <person name="Stielow B."/>
            <person name="Szollosi G."/>
            <person name="Zifcakova L."/>
            <person name="Stursova M."/>
            <person name="Spatafora J.W."/>
            <person name="Tedersoo L."/>
            <person name="Vaario L.-M."/>
            <person name="Yamada A."/>
            <person name="Yan M."/>
            <person name="Wang P."/>
            <person name="Xu J."/>
            <person name="Bruns T."/>
            <person name="Baldrian P."/>
            <person name="Vilgalys R."/>
            <person name="Henrissat B."/>
            <person name="Grigoriev I.V."/>
            <person name="Hibbett D."/>
            <person name="Nagy L.G."/>
            <person name="Martin F.M."/>
        </authorList>
    </citation>
    <scope>NUCLEOTIDE SEQUENCE</scope>
    <source>
        <strain evidence="3">UH-Tt-Lm1</strain>
    </source>
</reference>
<feature type="compositionally biased region" description="Gly residues" evidence="1">
    <location>
        <begin position="267"/>
        <end position="277"/>
    </location>
</feature>
<feature type="transmembrane region" description="Helical" evidence="2">
    <location>
        <begin position="91"/>
        <end position="113"/>
    </location>
</feature>
<dbReference type="EMBL" id="WIUZ02000014">
    <property type="protein sequence ID" value="KAF9781169.1"/>
    <property type="molecule type" value="Genomic_DNA"/>
</dbReference>
<keyword evidence="4" id="KW-1185">Reference proteome</keyword>
<feature type="transmembrane region" description="Helical" evidence="2">
    <location>
        <begin position="25"/>
        <end position="46"/>
    </location>
</feature>
<dbReference type="AlphaFoldDB" id="A0A9P6H7Y2"/>
<proteinExistence type="predicted"/>
<dbReference type="OrthoDB" id="3352285at2759"/>
<feature type="transmembrane region" description="Helical" evidence="2">
    <location>
        <begin position="170"/>
        <end position="191"/>
    </location>
</feature>
<evidence type="ECO:0000313" key="3">
    <source>
        <dbReference type="EMBL" id="KAF9781169.1"/>
    </source>
</evidence>
<feature type="compositionally biased region" description="Basic and acidic residues" evidence="1">
    <location>
        <begin position="280"/>
        <end position="292"/>
    </location>
</feature>
<keyword evidence="2" id="KW-0812">Transmembrane</keyword>
<comment type="caution">
    <text evidence="3">The sequence shown here is derived from an EMBL/GenBank/DDBJ whole genome shotgun (WGS) entry which is preliminary data.</text>
</comment>
<evidence type="ECO:0000256" key="2">
    <source>
        <dbReference type="SAM" id="Phobius"/>
    </source>
</evidence>
<name>A0A9P6H7Y2_9AGAM</name>
<feature type="compositionally biased region" description="Pro residues" evidence="1">
    <location>
        <begin position="223"/>
        <end position="233"/>
    </location>
</feature>
<feature type="transmembrane region" description="Helical" evidence="2">
    <location>
        <begin position="58"/>
        <end position="79"/>
    </location>
</feature>
<organism evidence="3 4">
    <name type="scientific">Thelephora terrestris</name>
    <dbReference type="NCBI Taxonomy" id="56493"/>
    <lineage>
        <taxon>Eukaryota</taxon>
        <taxon>Fungi</taxon>
        <taxon>Dikarya</taxon>
        <taxon>Basidiomycota</taxon>
        <taxon>Agaricomycotina</taxon>
        <taxon>Agaricomycetes</taxon>
        <taxon>Thelephorales</taxon>
        <taxon>Thelephoraceae</taxon>
        <taxon>Thelephora</taxon>
    </lineage>
</organism>
<dbReference type="Proteomes" id="UP000736335">
    <property type="component" value="Unassembled WGS sequence"/>
</dbReference>
<sequence>MDNIHARRGGTAFTTRVMQSNLRPVVLFIAFATELWSFLCCFRLVSDDNVDEVPGLKNAALALGVLYAVAAVIQQFGLFAVSSRRLNLVRIYAYGSILTALCVLAGSLAQIIIHFTQKNALLNACTKDNTGDTVFYSWGIWGPVSSTTLDQADAAQWCNDAWDRGSWRNIISFFIQLCVAAFFLFLIFGYYKQLQDPSSVAYAFRSRNQFPLGGYPQQQYVGFPPPQGPPPGPYGQGSDQPFVPPYDSAKLPAYDGPGPKFGDTKGGDGLLKGGDGDPFGDYRGDAGRSDRR</sequence>